<name>A0A182K8K6_9DIPT</name>
<keyword evidence="2" id="KW-0677">Repeat</keyword>
<evidence type="ECO:0000256" key="3">
    <source>
        <dbReference type="ARBA" id="ARBA00022771"/>
    </source>
</evidence>
<reference evidence="7" key="2">
    <citation type="submission" date="2020-05" db="UniProtKB">
        <authorList>
            <consortium name="EnsemblMetazoa"/>
        </authorList>
    </citation>
    <scope>IDENTIFICATION</scope>
    <source>
        <strain evidence="7">ACHKN1017</strain>
    </source>
</reference>
<feature type="domain" description="C2H2-type" evidence="6">
    <location>
        <begin position="194"/>
        <end position="221"/>
    </location>
</feature>
<dbReference type="SUPFAM" id="SSF57667">
    <property type="entry name" value="beta-beta-alpha zinc fingers"/>
    <property type="match status" value="4"/>
</dbReference>
<dbReference type="Pfam" id="PF13894">
    <property type="entry name" value="zf-C2H2_4"/>
    <property type="match status" value="4"/>
</dbReference>
<dbReference type="AlphaFoldDB" id="A0A182K8K6"/>
<feature type="domain" description="C2H2-type" evidence="6">
    <location>
        <begin position="251"/>
        <end position="279"/>
    </location>
</feature>
<evidence type="ECO:0000256" key="1">
    <source>
        <dbReference type="ARBA" id="ARBA00022723"/>
    </source>
</evidence>
<dbReference type="InterPro" id="IPR013087">
    <property type="entry name" value="Znf_C2H2_type"/>
</dbReference>
<dbReference type="PROSITE" id="PS50157">
    <property type="entry name" value="ZINC_FINGER_C2H2_2"/>
    <property type="match status" value="7"/>
</dbReference>
<evidence type="ECO:0000256" key="4">
    <source>
        <dbReference type="ARBA" id="ARBA00022833"/>
    </source>
</evidence>
<feature type="domain" description="C2H2-type" evidence="6">
    <location>
        <begin position="224"/>
        <end position="247"/>
    </location>
</feature>
<dbReference type="Pfam" id="PF00096">
    <property type="entry name" value="zf-C2H2"/>
    <property type="match status" value="1"/>
</dbReference>
<dbReference type="SMART" id="SM00355">
    <property type="entry name" value="ZnF_C2H2"/>
    <property type="match status" value="7"/>
</dbReference>
<dbReference type="PANTHER" id="PTHR24408">
    <property type="entry name" value="ZINC FINGER PROTEIN"/>
    <property type="match status" value="1"/>
</dbReference>
<feature type="domain" description="C2H2-type" evidence="6">
    <location>
        <begin position="340"/>
        <end position="367"/>
    </location>
</feature>
<dbReference type="Proteomes" id="UP000075881">
    <property type="component" value="Unassembled WGS sequence"/>
</dbReference>
<dbReference type="PROSITE" id="PS00028">
    <property type="entry name" value="ZINC_FINGER_C2H2_1"/>
    <property type="match status" value="6"/>
</dbReference>
<dbReference type="STRING" id="43041.A0A182K8K6"/>
<keyword evidence="4" id="KW-0862">Zinc</keyword>
<keyword evidence="8" id="KW-1185">Reference proteome</keyword>
<dbReference type="Pfam" id="PF07776">
    <property type="entry name" value="zf-AD"/>
    <property type="match status" value="1"/>
</dbReference>
<dbReference type="FunFam" id="3.30.160.60:FF:005230">
    <property type="match status" value="1"/>
</dbReference>
<sequence length="400" mass="46289">MDLKIEPFDSINCFLCLSNQDLANSIYSDQEPKVVSILCRHFWFAREDIQQKYVCSTCWAQVEDFNTFYELIERLHDAQDHDPHVSKEPEVLQAEESCLFGEKQETDELLEPDSFLDDSNMETVFIETSDVEETSVEEASGSNVVLAVESITKESSQQKDGLRTRRNFKTVIEFEHTALSENATRHGLDGTKHFKCDQCDRAYPKRHLLSKHQKHHVSDSALRYSCSECGKEYASVSRLQQHKKRVHGPGFMCDICPKWYKTGEALRRHQKDSHNPSETERVECNICKRWFKNKGSLRKHLIRHKTSGMQNVCEICGKVAPTYTALKSHKLFVHQMQKAYQCNICNKAFKRAFTLEEHMTIHTGSTLYNCPHCTKTFNSSANLHGHKKKAHPKEWEKGRI</sequence>
<dbReference type="GO" id="GO:0000981">
    <property type="term" value="F:DNA-binding transcription factor activity, RNA polymerase II-specific"/>
    <property type="evidence" value="ECO:0007669"/>
    <property type="project" value="TreeGrafter"/>
</dbReference>
<protein>
    <recommendedName>
        <fullName evidence="6">C2H2-type domain-containing protein</fullName>
    </recommendedName>
</protein>
<keyword evidence="3 5" id="KW-0863">Zinc-finger</keyword>
<dbReference type="SUPFAM" id="SSF57716">
    <property type="entry name" value="Glucocorticoid receptor-like (DNA-binding domain)"/>
    <property type="match status" value="1"/>
</dbReference>
<dbReference type="VEuPathDB" id="VectorBase:ACHR007092"/>
<evidence type="ECO:0000313" key="8">
    <source>
        <dbReference type="Proteomes" id="UP000075881"/>
    </source>
</evidence>
<organism evidence="7 8">
    <name type="scientific">Anopheles christyi</name>
    <dbReference type="NCBI Taxonomy" id="43041"/>
    <lineage>
        <taxon>Eukaryota</taxon>
        <taxon>Metazoa</taxon>
        <taxon>Ecdysozoa</taxon>
        <taxon>Arthropoda</taxon>
        <taxon>Hexapoda</taxon>
        <taxon>Insecta</taxon>
        <taxon>Pterygota</taxon>
        <taxon>Neoptera</taxon>
        <taxon>Endopterygota</taxon>
        <taxon>Diptera</taxon>
        <taxon>Nematocera</taxon>
        <taxon>Culicoidea</taxon>
        <taxon>Culicidae</taxon>
        <taxon>Anophelinae</taxon>
        <taxon>Anopheles</taxon>
    </lineage>
</organism>
<evidence type="ECO:0000259" key="6">
    <source>
        <dbReference type="PROSITE" id="PS50157"/>
    </source>
</evidence>
<dbReference type="FunFam" id="3.30.160.60:FF:002534">
    <property type="entry name" value="Uncharacterized protein, isoform B"/>
    <property type="match status" value="1"/>
</dbReference>
<dbReference type="SMART" id="SM00868">
    <property type="entry name" value="zf-AD"/>
    <property type="match status" value="1"/>
</dbReference>
<evidence type="ECO:0000313" key="7">
    <source>
        <dbReference type="EnsemblMetazoa" id="ACHR007092-PA"/>
    </source>
</evidence>
<dbReference type="Gene3D" id="3.30.160.60">
    <property type="entry name" value="Classic Zinc Finger"/>
    <property type="match status" value="5"/>
</dbReference>
<feature type="domain" description="C2H2-type" evidence="6">
    <location>
        <begin position="368"/>
        <end position="396"/>
    </location>
</feature>
<dbReference type="GO" id="GO:0005634">
    <property type="term" value="C:nucleus"/>
    <property type="evidence" value="ECO:0007669"/>
    <property type="project" value="InterPro"/>
</dbReference>
<proteinExistence type="predicted"/>
<reference evidence="8" key="1">
    <citation type="submission" date="2013-03" db="EMBL/GenBank/DDBJ databases">
        <title>The Genome Sequence of Anopheles christyi ACHKN1017.</title>
        <authorList>
            <consortium name="The Broad Institute Genomics Platform"/>
            <person name="Neafsey D.E."/>
            <person name="Besansky N."/>
            <person name="Walker B."/>
            <person name="Young S.K."/>
            <person name="Zeng Q."/>
            <person name="Gargeya S."/>
            <person name="Fitzgerald M."/>
            <person name="Haas B."/>
            <person name="Abouelleil A."/>
            <person name="Allen A.W."/>
            <person name="Alvarado L."/>
            <person name="Arachchi H.M."/>
            <person name="Berlin A.M."/>
            <person name="Chapman S.B."/>
            <person name="Gainer-Dewar J."/>
            <person name="Goldberg J."/>
            <person name="Griggs A."/>
            <person name="Gujja S."/>
            <person name="Hansen M."/>
            <person name="Howarth C."/>
            <person name="Imamovic A."/>
            <person name="Ireland A."/>
            <person name="Larimer J."/>
            <person name="McCowan C."/>
            <person name="Murphy C."/>
            <person name="Pearson M."/>
            <person name="Poon T.W."/>
            <person name="Priest M."/>
            <person name="Roberts A."/>
            <person name="Saif S."/>
            <person name="Shea T."/>
            <person name="Sisk P."/>
            <person name="Sykes S."/>
            <person name="Wortman J."/>
            <person name="Nusbaum C."/>
            <person name="Birren B."/>
        </authorList>
    </citation>
    <scope>NUCLEOTIDE SEQUENCE [LARGE SCALE GENOMIC DNA]</scope>
    <source>
        <strain evidence="8">ACHKN1017</strain>
    </source>
</reference>
<dbReference type="InterPro" id="IPR012934">
    <property type="entry name" value="Znf_AD"/>
</dbReference>
<evidence type="ECO:0000256" key="2">
    <source>
        <dbReference type="ARBA" id="ARBA00022737"/>
    </source>
</evidence>
<evidence type="ECO:0000256" key="5">
    <source>
        <dbReference type="PROSITE-ProRule" id="PRU00042"/>
    </source>
</evidence>
<feature type="domain" description="C2H2-type" evidence="6">
    <location>
        <begin position="282"/>
        <end position="304"/>
    </location>
</feature>
<dbReference type="InterPro" id="IPR036236">
    <property type="entry name" value="Znf_C2H2_sf"/>
</dbReference>
<dbReference type="PANTHER" id="PTHR24408:SF58">
    <property type="entry name" value="TRANSCRIPTION FACTOR (TFIIIA), PUTATIVE (AFU_ORTHOLOGUE AFUA_1G05150)-RELATED"/>
    <property type="match status" value="1"/>
</dbReference>
<accession>A0A182K8K6</accession>
<dbReference type="GO" id="GO:0043565">
    <property type="term" value="F:sequence-specific DNA binding"/>
    <property type="evidence" value="ECO:0007669"/>
    <property type="project" value="TreeGrafter"/>
</dbReference>
<feature type="domain" description="C2H2-type" evidence="6">
    <location>
        <begin position="311"/>
        <end position="339"/>
    </location>
</feature>
<dbReference type="Gene3D" id="3.40.1800.20">
    <property type="match status" value="1"/>
</dbReference>
<dbReference type="GO" id="GO:0008270">
    <property type="term" value="F:zinc ion binding"/>
    <property type="evidence" value="ECO:0007669"/>
    <property type="project" value="UniProtKB-KW"/>
</dbReference>
<dbReference type="EnsemblMetazoa" id="ACHR007092-RA">
    <property type="protein sequence ID" value="ACHR007092-PA"/>
    <property type="gene ID" value="ACHR007092"/>
</dbReference>
<keyword evidence="1" id="KW-0479">Metal-binding</keyword>